<dbReference type="AlphaFoldDB" id="A0A0S4IVF0"/>
<sequence length="783" mass="84554">MPVKLRCKRHFVLQTVDGPLITVNPTPKSVLPASFKKAKTRSLNPDGSKKEADPPPTTRHAGGGAVLEFAPIMPIPDSFGVPADDDELRKRERLGTVDRQSCALCAHLFDVAKLQFLVSRKAVVEQQTRWGRHELLGKDLTPANLYTSCRVCLFCYQFFEEKVQESSSVITSHQSNSAGQANHHSAPYGSPSSSAHASPQHSNNRSNNTIVLVNKSAGGRASRPSSSAASFFQRDPFASSSLSSPQLQVGDVIYQPVPDNLSAPEYLEEVRIVQEQKCSQKLLQCLSREWEAGERATKAYTKKMTINEHRRREAARWSEEVARVRQSYSAANNSTTAPAFVMPPSAMATPSILKSGGGGGSSTNYLHHENEYLVVPPSPSASPSMLAGEFSATGDEMMPLIVTLSDAHEGGGGACAGIDAAGSSIDTAGSIGRKSRRGTSHTTATTTAVDHNGSTTITTSIQRSDVTATVVCASGGGGGMNASFLAARNAYASSSPSSARGGGVAGPPLSSPRQPTSTGGLLDFSALELAEDNGEIELTDDLRAILIATPRSARSGGMHSNMNEPNAYLLARERLEASRRDAAANGLRPGTAPGTSSSRVVDFLHPTQNKAHQLRMEAAAVARIRNDEDEYLLRMEAAAVARIRNDEDEYLRDCERRGMCPSTSRLVEFANQIMIVGSQARVMNVKTPKKLHTPTLLDATSQQRIVTQHEAEARVVPDPSQQTPTLLQALRHQKGSRQRTTNALIVAQRDRQDVYHAAHERQLFREDSAMYQNGSKRFAMYSL</sequence>
<keyword evidence="3" id="KW-1185">Reference proteome</keyword>
<dbReference type="EMBL" id="CYKH01000359">
    <property type="protein sequence ID" value="CUF57387.1"/>
    <property type="molecule type" value="Genomic_DNA"/>
</dbReference>
<feature type="region of interest" description="Disordered" evidence="1">
    <location>
        <begin position="170"/>
        <end position="206"/>
    </location>
</feature>
<dbReference type="VEuPathDB" id="TriTrypDB:BSAL_04030"/>
<proteinExistence type="predicted"/>
<protein>
    <submittedName>
        <fullName evidence="2">Uncharacterized protein</fullName>
    </submittedName>
</protein>
<evidence type="ECO:0000313" key="3">
    <source>
        <dbReference type="Proteomes" id="UP000051952"/>
    </source>
</evidence>
<evidence type="ECO:0000256" key="1">
    <source>
        <dbReference type="SAM" id="MobiDB-lite"/>
    </source>
</evidence>
<accession>A0A0S4IVF0</accession>
<dbReference type="Proteomes" id="UP000051952">
    <property type="component" value="Unassembled WGS sequence"/>
</dbReference>
<gene>
    <name evidence="2" type="ORF">BSAL_04030</name>
</gene>
<organism evidence="2 3">
    <name type="scientific">Bodo saltans</name>
    <name type="common">Flagellated protozoan</name>
    <dbReference type="NCBI Taxonomy" id="75058"/>
    <lineage>
        <taxon>Eukaryota</taxon>
        <taxon>Discoba</taxon>
        <taxon>Euglenozoa</taxon>
        <taxon>Kinetoplastea</taxon>
        <taxon>Metakinetoplastina</taxon>
        <taxon>Eubodonida</taxon>
        <taxon>Bodonidae</taxon>
        <taxon>Bodo</taxon>
    </lineage>
</organism>
<feature type="region of interest" description="Disordered" evidence="1">
    <location>
        <begin position="34"/>
        <end position="63"/>
    </location>
</feature>
<feature type="compositionally biased region" description="Polar residues" evidence="1">
    <location>
        <begin position="170"/>
        <end position="182"/>
    </location>
</feature>
<feature type="compositionally biased region" description="Low complexity" evidence="1">
    <location>
        <begin position="183"/>
        <end position="202"/>
    </location>
</feature>
<feature type="region of interest" description="Disordered" evidence="1">
    <location>
        <begin position="495"/>
        <end position="519"/>
    </location>
</feature>
<name>A0A0S4IVF0_BODSA</name>
<reference evidence="3" key="1">
    <citation type="submission" date="2015-09" db="EMBL/GenBank/DDBJ databases">
        <authorList>
            <consortium name="Pathogen Informatics"/>
        </authorList>
    </citation>
    <scope>NUCLEOTIDE SEQUENCE [LARGE SCALE GENOMIC DNA]</scope>
    <source>
        <strain evidence="3">Lake Konstanz</strain>
    </source>
</reference>
<evidence type="ECO:0000313" key="2">
    <source>
        <dbReference type="EMBL" id="CUF57387.1"/>
    </source>
</evidence>